<gene>
    <name evidence="1" type="ORF">F443_17787</name>
</gene>
<accession>V9EA41</accession>
<comment type="caution">
    <text evidence="1">The sequence shown here is derived from an EMBL/GenBank/DDBJ whole genome shotgun (WGS) entry which is preliminary data.</text>
</comment>
<keyword evidence="2" id="KW-1185">Reference proteome</keyword>
<sequence>MTECYAKPLALFTLCETQWNSMQSCLRLFFEFEAHSKYRGYRDFPSSLAVFSDLAFWRKLAEAEALIAPLPEASYRLQRDENTMADVVVSFRDIFVGFNGVLASYRCELVNCVESRWGQCEQPLFVLAFLLNPAAADDCRKLIEETDHKKRVLEVEERLVQGRLPVDEQADISEEQQRIQDVKDAAKLVHRHNSQNFPFTAIADSLEMISIVFEAIGSNGLKTR</sequence>
<reference evidence="1 2" key="1">
    <citation type="submission" date="2013-11" db="EMBL/GenBank/DDBJ databases">
        <title>The Genome Sequence of Phytophthora parasitica P1569.</title>
        <authorList>
            <consortium name="The Broad Institute Genomics Platform"/>
            <person name="Russ C."/>
            <person name="Tyler B."/>
            <person name="Panabieres F."/>
            <person name="Shan W."/>
            <person name="Tripathy S."/>
            <person name="Grunwald N."/>
            <person name="Machado M."/>
            <person name="Johnson C.S."/>
            <person name="Arredondo F."/>
            <person name="Hong C."/>
            <person name="Coffey M."/>
            <person name="Young S.K."/>
            <person name="Zeng Q."/>
            <person name="Gargeya S."/>
            <person name="Fitzgerald M."/>
            <person name="Abouelleil A."/>
            <person name="Alvarado L."/>
            <person name="Chapman S.B."/>
            <person name="Gainer-Dewar J."/>
            <person name="Goldberg J."/>
            <person name="Griggs A."/>
            <person name="Gujja S."/>
            <person name="Hansen M."/>
            <person name="Howarth C."/>
            <person name="Imamovic A."/>
            <person name="Ireland A."/>
            <person name="Larimer J."/>
            <person name="McCowan C."/>
            <person name="Murphy C."/>
            <person name="Pearson M."/>
            <person name="Poon T.W."/>
            <person name="Priest M."/>
            <person name="Roberts A."/>
            <person name="Saif S."/>
            <person name="Shea T."/>
            <person name="Sykes S."/>
            <person name="Wortman J."/>
            <person name="Nusbaum C."/>
            <person name="Birren B."/>
        </authorList>
    </citation>
    <scope>NUCLEOTIDE SEQUENCE [LARGE SCALE GENOMIC DNA]</scope>
    <source>
        <strain evidence="1 2">P1569</strain>
    </source>
</reference>
<name>V9EA41_PHYNI</name>
<protein>
    <submittedName>
        <fullName evidence="1">Uncharacterized protein</fullName>
    </submittedName>
</protein>
<organism evidence="1 2">
    <name type="scientific">Phytophthora nicotianae P1569</name>
    <dbReference type="NCBI Taxonomy" id="1317065"/>
    <lineage>
        <taxon>Eukaryota</taxon>
        <taxon>Sar</taxon>
        <taxon>Stramenopiles</taxon>
        <taxon>Oomycota</taxon>
        <taxon>Peronosporomycetes</taxon>
        <taxon>Peronosporales</taxon>
        <taxon>Peronosporaceae</taxon>
        <taxon>Phytophthora</taxon>
    </lineage>
</organism>
<dbReference type="AlphaFoldDB" id="V9EA41"/>
<proteinExistence type="predicted"/>
<dbReference type="EMBL" id="ANIZ01003070">
    <property type="protein sequence ID" value="ETI35945.1"/>
    <property type="molecule type" value="Genomic_DNA"/>
</dbReference>
<dbReference type="HOGENOM" id="CLU_1237165_0_0_1"/>
<evidence type="ECO:0000313" key="2">
    <source>
        <dbReference type="Proteomes" id="UP000018721"/>
    </source>
</evidence>
<dbReference type="Proteomes" id="UP000018721">
    <property type="component" value="Unassembled WGS sequence"/>
</dbReference>
<evidence type="ECO:0000313" key="1">
    <source>
        <dbReference type="EMBL" id="ETI35945.1"/>
    </source>
</evidence>